<sequence>MIRIVSLPVSSTISAPSLSNSVLIASAPDTGVIDLQGNINLSFSLIMLSWLSQLPFVLRRWLHADEDQCLEALFCH</sequence>
<proteinExistence type="predicted"/>
<dbReference type="Proteomes" id="UP001163321">
    <property type="component" value="Chromosome 3"/>
</dbReference>
<organism evidence="1 2">
    <name type="scientific">Peronosclerospora sorghi</name>
    <dbReference type="NCBI Taxonomy" id="230839"/>
    <lineage>
        <taxon>Eukaryota</taxon>
        <taxon>Sar</taxon>
        <taxon>Stramenopiles</taxon>
        <taxon>Oomycota</taxon>
        <taxon>Peronosporomycetes</taxon>
        <taxon>Peronosporales</taxon>
        <taxon>Peronosporaceae</taxon>
        <taxon>Peronosclerospora</taxon>
    </lineage>
</organism>
<name>A0ACC0WCN4_9STRA</name>
<comment type="caution">
    <text evidence="1">The sequence shown here is derived from an EMBL/GenBank/DDBJ whole genome shotgun (WGS) entry which is preliminary data.</text>
</comment>
<dbReference type="EMBL" id="CM047582">
    <property type="protein sequence ID" value="KAI9915456.1"/>
    <property type="molecule type" value="Genomic_DNA"/>
</dbReference>
<gene>
    <name evidence="1" type="ORF">PsorP6_008249</name>
</gene>
<keyword evidence="2" id="KW-1185">Reference proteome</keyword>
<reference evidence="1 2" key="1">
    <citation type="journal article" date="2022" name="bioRxiv">
        <title>The genome of the oomycete Peronosclerospora sorghi, a cosmopolitan pathogen of maize and sorghum, is inflated with dispersed pseudogenes.</title>
        <authorList>
            <person name="Fletcher K."/>
            <person name="Martin F."/>
            <person name="Isakeit T."/>
            <person name="Cavanaugh K."/>
            <person name="Magill C."/>
            <person name="Michelmore R."/>
        </authorList>
    </citation>
    <scope>NUCLEOTIDE SEQUENCE [LARGE SCALE GENOMIC DNA]</scope>
    <source>
        <strain evidence="1">P6</strain>
    </source>
</reference>
<evidence type="ECO:0000313" key="2">
    <source>
        <dbReference type="Proteomes" id="UP001163321"/>
    </source>
</evidence>
<evidence type="ECO:0000313" key="1">
    <source>
        <dbReference type="EMBL" id="KAI9915456.1"/>
    </source>
</evidence>
<accession>A0ACC0WCN4</accession>
<protein>
    <submittedName>
        <fullName evidence="1">Uncharacterized protein</fullName>
    </submittedName>
</protein>